<dbReference type="Proteomes" id="UP000319257">
    <property type="component" value="Unassembled WGS sequence"/>
</dbReference>
<feature type="transmembrane region" description="Helical" evidence="7">
    <location>
        <begin position="238"/>
        <end position="257"/>
    </location>
</feature>
<dbReference type="RefSeq" id="XP_030999463.1">
    <property type="nucleotide sequence ID" value="XM_031137088.1"/>
</dbReference>
<evidence type="ECO:0008006" key="10">
    <source>
        <dbReference type="Google" id="ProtNLM"/>
    </source>
</evidence>
<organism evidence="8 9">
    <name type="scientific">Thyridium curvatum</name>
    <dbReference type="NCBI Taxonomy" id="1093900"/>
    <lineage>
        <taxon>Eukaryota</taxon>
        <taxon>Fungi</taxon>
        <taxon>Dikarya</taxon>
        <taxon>Ascomycota</taxon>
        <taxon>Pezizomycotina</taxon>
        <taxon>Sordariomycetes</taxon>
        <taxon>Sordariomycetidae</taxon>
        <taxon>Thyridiales</taxon>
        <taxon>Thyridiaceae</taxon>
        <taxon>Thyridium</taxon>
    </lineage>
</organism>
<dbReference type="GO" id="GO:0005886">
    <property type="term" value="C:plasma membrane"/>
    <property type="evidence" value="ECO:0007669"/>
    <property type="project" value="TreeGrafter"/>
</dbReference>
<feature type="region of interest" description="Disordered" evidence="6">
    <location>
        <begin position="525"/>
        <end position="561"/>
    </location>
</feature>
<evidence type="ECO:0000256" key="7">
    <source>
        <dbReference type="SAM" id="Phobius"/>
    </source>
</evidence>
<evidence type="ECO:0000313" key="8">
    <source>
        <dbReference type="EMBL" id="TPX17752.1"/>
    </source>
</evidence>
<feature type="transmembrane region" description="Helical" evidence="7">
    <location>
        <begin position="369"/>
        <end position="386"/>
    </location>
</feature>
<feature type="transmembrane region" description="Helical" evidence="7">
    <location>
        <begin position="194"/>
        <end position="218"/>
    </location>
</feature>
<proteinExistence type="inferred from homology"/>
<dbReference type="PANTHER" id="PTHR30618">
    <property type="entry name" value="NCS1 FAMILY PURINE/PYRIMIDINE TRANSPORTER"/>
    <property type="match status" value="1"/>
</dbReference>
<feature type="transmembrane region" description="Helical" evidence="7">
    <location>
        <begin position="320"/>
        <end position="338"/>
    </location>
</feature>
<dbReference type="PANTHER" id="PTHR30618:SF0">
    <property type="entry name" value="PURINE-URACIL PERMEASE NCS1"/>
    <property type="match status" value="1"/>
</dbReference>
<keyword evidence="9" id="KW-1185">Reference proteome</keyword>
<evidence type="ECO:0000256" key="2">
    <source>
        <dbReference type="ARBA" id="ARBA00008974"/>
    </source>
</evidence>
<dbReference type="OrthoDB" id="2018619at2759"/>
<evidence type="ECO:0000256" key="6">
    <source>
        <dbReference type="SAM" id="MobiDB-lite"/>
    </source>
</evidence>
<feature type="transmembrane region" description="Helical" evidence="7">
    <location>
        <begin position="131"/>
        <end position="154"/>
    </location>
</feature>
<evidence type="ECO:0000256" key="4">
    <source>
        <dbReference type="ARBA" id="ARBA00022989"/>
    </source>
</evidence>
<comment type="similarity">
    <text evidence="2">Belongs to the purine-cytosine permease (2.A.39) family.</text>
</comment>
<feature type="transmembrane region" description="Helical" evidence="7">
    <location>
        <begin position="277"/>
        <end position="300"/>
    </location>
</feature>
<evidence type="ECO:0000313" key="9">
    <source>
        <dbReference type="Proteomes" id="UP000319257"/>
    </source>
</evidence>
<reference evidence="8 9" key="1">
    <citation type="submission" date="2019-06" db="EMBL/GenBank/DDBJ databases">
        <title>Draft genome sequence of the filamentous fungus Phialemoniopsis curvata isolated from diesel fuel.</title>
        <authorList>
            <person name="Varaljay V.A."/>
            <person name="Lyon W.J."/>
            <person name="Crouch A.L."/>
            <person name="Drake C.E."/>
            <person name="Hollomon J.M."/>
            <person name="Nadeau L.J."/>
            <person name="Nunn H.S."/>
            <person name="Stevenson B.S."/>
            <person name="Bojanowski C.L."/>
            <person name="Crookes-Goodson W.J."/>
        </authorList>
    </citation>
    <scope>NUCLEOTIDE SEQUENCE [LARGE SCALE GENOMIC DNA]</scope>
    <source>
        <strain evidence="8 9">D216</strain>
    </source>
</reference>
<comment type="caution">
    <text evidence="8">The sequence shown here is derived from an EMBL/GenBank/DDBJ whole genome shotgun (WGS) entry which is preliminary data.</text>
</comment>
<evidence type="ECO:0000256" key="1">
    <source>
        <dbReference type="ARBA" id="ARBA00004141"/>
    </source>
</evidence>
<dbReference type="InterPro" id="IPR045225">
    <property type="entry name" value="Uracil/uridine/allantoin_perm"/>
</dbReference>
<feature type="transmembrane region" description="Helical" evidence="7">
    <location>
        <begin position="392"/>
        <end position="416"/>
    </location>
</feature>
<keyword evidence="5 7" id="KW-0472">Membrane</keyword>
<dbReference type="AlphaFoldDB" id="A0A507B676"/>
<keyword evidence="4 7" id="KW-1133">Transmembrane helix</keyword>
<dbReference type="InterPro" id="IPR001248">
    <property type="entry name" value="Pur-cyt_permease"/>
</dbReference>
<feature type="compositionally biased region" description="Polar residues" evidence="6">
    <location>
        <begin position="527"/>
        <end position="538"/>
    </location>
</feature>
<evidence type="ECO:0000256" key="5">
    <source>
        <dbReference type="ARBA" id="ARBA00023136"/>
    </source>
</evidence>
<dbReference type="Pfam" id="PF02133">
    <property type="entry name" value="Transp_cyt_pur"/>
    <property type="match status" value="1"/>
</dbReference>
<feature type="transmembrane region" description="Helical" evidence="7">
    <location>
        <begin position="61"/>
        <end position="85"/>
    </location>
</feature>
<feature type="transmembrane region" description="Helical" evidence="7">
    <location>
        <begin position="91"/>
        <end position="111"/>
    </location>
</feature>
<dbReference type="EMBL" id="SKBQ01000012">
    <property type="protein sequence ID" value="TPX17752.1"/>
    <property type="molecule type" value="Genomic_DNA"/>
</dbReference>
<feature type="transmembrane region" description="Helical" evidence="7">
    <location>
        <begin position="166"/>
        <end position="187"/>
    </location>
</feature>
<feature type="compositionally biased region" description="Basic and acidic residues" evidence="6">
    <location>
        <begin position="539"/>
        <end position="552"/>
    </location>
</feature>
<keyword evidence="3 7" id="KW-0812">Transmembrane</keyword>
<feature type="transmembrane region" description="Helical" evidence="7">
    <location>
        <begin position="475"/>
        <end position="498"/>
    </location>
</feature>
<sequence>MTGKRTLGEVGRKAKLALTTKAGFKSAIEVKHSDFAPSSYGFIWSNAHMDPSPPSERTWTWFHYFAVWYSYNFTSGAWAAASSLLSLNVNWWQAVLACAVGSLISGVAVSLNSRQSARYHIGFPTLQRVSFGLYGSLFPVFSRAVVCIFGDAWYKMPNTLPLSSTITTRKFVACIIVWIGSYPAMFLKIHKMRIFWTLKALIIPPITIGFFIYCMVVGSKGAVSYAATPKQLTGSELGWAFMYCVQAIIGSFSPLIASNPDIARYAARPSATGWPQLVTITFWKTVVCIIGIFGTNAIAYKYGQMYWNMWDICDVILTENWSGGVRFAIFLFAILMAVSEQIKNLSANLISFGADSASLLPKYININRGMILGLTVGFVIQPWHILATAKAYLTFLTGYSLFLGAIPAIAVTDYVFRRGNIDVVSLYTANRDYWYWKGWNWKAYAAYIMAIWPVCPGFAYQFSKSSSVSQGWVHLYQMGWLFAALTGAFTYVVLSSLFRDSAMYEARKFPWESYAQNQQELLDKEPATSTVLEGSSESVLDHAGEPEKKSSEKSPGAVTTV</sequence>
<evidence type="ECO:0000256" key="3">
    <source>
        <dbReference type="ARBA" id="ARBA00022692"/>
    </source>
</evidence>
<dbReference type="GO" id="GO:0015205">
    <property type="term" value="F:nucleobase transmembrane transporter activity"/>
    <property type="evidence" value="ECO:0007669"/>
    <property type="project" value="TreeGrafter"/>
</dbReference>
<gene>
    <name evidence="8" type="ORF">E0L32_002853</name>
</gene>
<dbReference type="Gene3D" id="1.10.4160.10">
    <property type="entry name" value="Hydantoin permease"/>
    <property type="match status" value="1"/>
</dbReference>
<dbReference type="GeneID" id="41970300"/>
<accession>A0A507B676</accession>
<name>A0A507B676_9PEZI</name>
<dbReference type="InParanoid" id="A0A507B676"/>
<feature type="transmembrane region" description="Helical" evidence="7">
    <location>
        <begin position="444"/>
        <end position="463"/>
    </location>
</feature>
<protein>
    <recommendedName>
        <fullName evidence="10">Allantoin permease</fullName>
    </recommendedName>
</protein>
<comment type="subcellular location">
    <subcellularLocation>
        <location evidence="1">Membrane</location>
        <topology evidence="1">Multi-pass membrane protein</topology>
    </subcellularLocation>
</comment>